<organism evidence="2 3">
    <name type="scientific">Aphanomyces stellatus</name>
    <dbReference type="NCBI Taxonomy" id="120398"/>
    <lineage>
        <taxon>Eukaryota</taxon>
        <taxon>Sar</taxon>
        <taxon>Stramenopiles</taxon>
        <taxon>Oomycota</taxon>
        <taxon>Saprolegniomycetes</taxon>
        <taxon>Saprolegniales</taxon>
        <taxon>Verrucalvaceae</taxon>
        <taxon>Aphanomyces</taxon>
    </lineage>
</organism>
<keyword evidence="3" id="KW-1185">Reference proteome</keyword>
<proteinExistence type="predicted"/>
<dbReference type="AlphaFoldDB" id="A0A485LNM4"/>
<dbReference type="EMBL" id="VJMH01007305">
    <property type="protein sequence ID" value="KAF0684235.1"/>
    <property type="molecule type" value="Genomic_DNA"/>
</dbReference>
<accession>A0A485LNM4</accession>
<name>A0A485LNM4_9STRA</name>
<dbReference type="Proteomes" id="UP000332933">
    <property type="component" value="Unassembled WGS sequence"/>
</dbReference>
<evidence type="ECO:0000313" key="1">
    <source>
        <dbReference type="EMBL" id="KAF0684235.1"/>
    </source>
</evidence>
<reference evidence="1" key="2">
    <citation type="submission" date="2019-06" db="EMBL/GenBank/DDBJ databases">
        <title>Genomics analysis of Aphanomyces spp. identifies a new class of oomycete effector associated with host adaptation.</title>
        <authorList>
            <person name="Gaulin E."/>
        </authorList>
    </citation>
    <scope>NUCLEOTIDE SEQUENCE</scope>
    <source>
        <strain evidence="1">CBS 578.67</strain>
    </source>
</reference>
<evidence type="ECO:0000313" key="3">
    <source>
        <dbReference type="Proteomes" id="UP000332933"/>
    </source>
</evidence>
<protein>
    <submittedName>
        <fullName evidence="2">Aste57867_23760 protein</fullName>
    </submittedName>
</protein>
<evidence type="ECO:0000313" key="2">
    <source>
        <dbReference type="EMBL" id="VFU00405.1"/>
    </source>
</evidence>
<dbReference type="EMBL" id="CAADRA010007331">
    <property type="protein sequence ID" value="VFU00405.1"/>
    <property type="molecule type" value="Genomic_DNA"/>
</dbReference>
<reference evidence="2 3" key="1">
    <citation type="submission" date="2019-03" db="EMBL/GenBank/DDBJ databases">
        <authorList>
            <person name="Gaulin E."/>
            <person name="Dumas B."/>
        </authorList>
    </citation>
    <scope>NUCLEOTIDE SEQUENCE [LARGE SCALE GENOMIC DNA]</scope>
    <source>
        <strain evidence="2">CBS 568.67</strain>
    </source>
</reference>
<sequence>MDAVAQAVLVEWAARETKHDAYCQNLVDYRKKKNAERAMLRESLATLTQTKDRLVAKRRGILPWFEVAKALGEPRRLAEGQRRALRQKLKEHAELVQAMHRWVMSMYQKLPLPTAFSWRSVTLLTSPESRQLGKEWITKQMLHNMERMFQEYQFPSMTSPAYVYDDEIVFDSDVSHAGYTFISRRHVEYDGSVVRFEQVVPYIEATFLALQCNIAKYSDATPKILHDTHDTIKQCAFVTAGNEYVNVIWTSVRSADRYVFVVQQIQDDEIIPSHVQVRQRNRMIWGEVCRNASGGCKTRGLALVSQIFSPSEGPVSLDDDAKEWGFDLTTCPEHLKEIRFPQLWKAEIERQHKEKKK</sequence>
<gene>
    <name evidence="2" type="primary">Aste57867_23760</name>
    <name evidence="1" type="ORF">As57867_023688</name>
    <name evidence="2" type="ORF">ASTE57867_23760</name>
</gene>